<comment type="subcellular location">
    <subcellularLocation>
        <location evidence="1">Cell membrane</location>
    </subcellularLocation>
    <subcellularLocation>
        <location evidence="2">Secreted</location>
    </subcellularLocation>
</comment>
<dbReference type="InterPro" id="IPR014853">
    <property type="entry name" value="VWF/SSPO/ZAN-like_Cys-rich_dom"/>
</dbReference>
<evidence type="ECO:0000256" key="6">
    <source>
        <dbReference type="ARBA" id="ARBA00022737"/>
    </source>
</evidence>
<feature type="domain" description="VWFD" evidence="12">
    <location>
        <begin position="682"/>
        <end position="862"/>
    </location>
</feature>
<dbReference type="Pfam" id="PF12714">
    <property type="entry name" value="TILa"/>
    <property type="match status" value="8"/>
</dbReference>
<dbReference type="InterPro" id="IPR001846">
    <property type="entry name" value="VWF_type-D"/>
</dbReference>
<dbReference type="FunFam" id="2.10.25.10:FF:000153">
    <property type="entry name" value="MUC5B isoform 1"/>
    <property type="match status" value="1"/>
</dbReference>
<dbReference type="Pfam" id="PF00094">
    <property type="entry name" value="VWD"/>
    <property type="match status" value="10"/>
</dbReference>
<dbReference type="SMART" id="SM00216">
    <property type="entry name" value="VWD"/>
    <property type="match status" value="10"/>
</dbReference>
<feature type="domain" description="VWFD" evidence="12">
    <location>
        <begin position="2936"/>
        <end position="3116"/>
    </location>
</feature>
<dbReference type="Pfam" id="PF06119">
    <property type="entry name" value="NIDO"/>
    <property type="match status" value="1"/>
</dbReference>
<name>M7C1I7_CHEMY</name>
<dbReference type="eggNOG" id="KOG4291">
    <property type="taxonomic scope" value="Eukaryota"/>
</dbReference>
<gene>
    <name evidence="13" type="ORF">UY3_00705</name>
</gene>
<dbReference type="GO" id="GO:0005886">
    <property type="term" value="C:plasma membrane"/>
    <property type="evidence" value="ECO:0007669"/>
    <property type="project" value="UniProtKB-SubCell"/>
</dbReference>
<keyword evidence="3" id="KW-1003">Cell membrane</keyword>
<dbReference type="PANTHER" id="PTHR46160">
    <property type="entry name" value="ALPHA-TECTORIN-RELATED"/>
    <property type="match status" value="1"/>
</dbReference>
<dbReference type="PROSITE" id="PS51233">
    <property type="entry name" value="VWFD"/>
    <property type="match status" value="10"/>
</dbReference>
<dbReference type="SMART" id="SM00832">
    <property type="entry name" value="C8"/>
    <property type="match status" value="9"/>
</dbReference>
<evidence type="ECO:0000256" key="2">
    <source>
        <dbReference type="ARBA" id="ARBA00004613"/>
    </source>
</evidence>
<evidence type="ECO:0000256" key="9">
    <source>
        <dbReference type="ARBA" id="ARBA00023180"/>
    </source>
</evidence>
<dbReference type="Pfam" id="PF01826">
    <property type="entry name" value="TIL"/>
    <property type="match status" value="8"/>
</dbReference>
<dbReference type="InterPro" id="IPR052749">
    <property type="entry name" value="Alpha-tectorin"/>
</dbReference>
<dbReference type="InterPro" id="IPR036084">
    <property type="entry name" value="Ser_inhib-like_sf"/>
</dbReference>
<evidence type="ECO:0000256" key="8">
    <source>
        <dbReference type="ARBA" id="ARBA00023157"/>
    </source>
</evidence>
<dbReference type="eggNOG" id="KOG1216">
    <property type="taxonomic scope" value="Eukaryota"/>
</dbReference>
<evidence type="ECO:0000256" key="5">
    <source>
        <dbReference type="ARBA" id="ARBA00022729"/>
    </source>
</evidence>
<evidence type="ECO:0000256" key="4">
    <source>
        <dbReference type="ARBA" id="ARBA00022525"/>
    </source>
</evidence>
<dbReference type="InterPro" id="IPR025615">
    <property type="entry name" value="TILa_dom"/>
</dbReference>
<accession>M7C1I7</accession>
<evidence type="ECO:0000256" key="10">
    <source>
        <dbReference type="SAM" id="MobiDB-lite"/>
    </source>
</evidence>
<evidence type="ECO:0000259" key="11">
    <source>
        <dbReference type="PROSITE" id="PS51220"/>
    </source>
</evidence>
<keyword evidence="9" id="KW-0325">Glycoprotein</keyword>
<dbReference type="Proteomes" id="UP000031443">
    <property type="component" value="Unassembled WGS sequence"/>
</dbReference>
<dbReference type="EMBL" id="KB479078">
    <property type="protein sequence ID" value="EMP42035.1"/>
    <property type="molecule type" value="Genomic_DNA"/>
</dbReference>
<keyword evidence="6" id="KW-0677">Repeat</keyword>
<dbReference type="SMART" id="SM00214">
    <property type="entry name" value="VWC"/>
    <property type="match status" value="6"/>
</dbReference>
<dbReference type="InterPro" id="IPR003886">
    <property type="entry name" value="NIDO_dom"/>
</dbReference>
<feature type="domain" description="NIDO" evidence="11">
    <location>
        <begin position="73"/>
        <end position="225"/>
    </location>
</feature>
<sequence length="3857" mass="421294">MYPYGPKFRDRKTPKADDGASPEIPISVRFSFYSRSYRSLYVNNNGVVSFGAPVNQFTPDSFPLTDGRAFVAPFWADVDNRITGEVCYRQSRDPQLLQRVTADINTYFPHEEFTAAWLFVATWDRVTFYGSKSSKVNTFQVVLTTDGDLSFIMLHYTDIQWTTGAASGGDPHTGLGGTPAQAGFNSGGSKNYFNIPGSQTPSILKISSMSNIKSPGRWAFQVDNFAVPNGCVYNANFLPPGTFFWSDQKCERRCQCMYGEDGVTCHARGCSPDEACHPASWYHVCQPISRAACRAWAGRHYSTFDGRLYHFQGACTHTLSQLCAPPHPSGLAPFRVEAESEDPGAAQGAPCTRLVRVTVYGQDIAMARGATGHVTVNGIKSLLPVALLNGKIQVHQNGFSVKVATDFGVEISYDGIQHVEVTVPSTYHGFICGLCGTLTGDPSDDFQTPNGTLVTSAAVFATSWQVKGDRRQCAEDQELPPCPPAEQAHYSGHDYCGIMQMSPGPFTACAQALSQAGLVENCMYDLCTSRGNRTVLCGVLGAYTESCQAANITVGQWRADRFCGITCPENSHYEPCASACPASCMDSTAPLYCTQPCREGCVCNKGYILSGAVCVSLRQCGCTLKGQYHQLGEEVILTDTCSRKCSCRQPAQPMQCQDHACGALETCRVVDGSRGCYPVKYGTCWVFGHPHYTTFDGVMFDYQGACKYTLSKYCGPPGKLPDFTIKVENVHRGSIAVSWTHLVELDVYGERISIAAGQYGQVQVNGSLVNLPLVLASGKLYAYFSGSSAVVQTDFGLSVSYDWSYSVLVSVSEAYSGFLCGLGGDFNGNRSDDFRTPSGSVVHDAVTFGNSWKDADSSFHCTATGLPAPCNEVELVQYRAQHRCGVITDTAGPFRACNKPAEAQVHVESCVRDVCATRGSHEILCQVLRSYAQQCQSRGIAIEPWRQRAACELICPPNSHYELCGPSCPASCAHPAVPSHCRTACEEGCQCDPGFVRSGTDCVPPEQCGCTHNGRYHLAGESFWEGENCRRLCRCDGSSHAVQCSRSACAPGEFCGTRKGAYGCHERTNGICWASGLPHYTTFDGKQYNSQGTCKYVFVELCGASKSLSFFRVEVKNGNLPHVPVAVTSEVFVLVNKTEIHLQRGQHGMVKIDGVTLTLPVHLKRRGIVVYQDGFHTIVQADSGLSVSYDLAHSLFVSLPPEYRGQTCGLCVNLNGAAEDDFVMQNIDPGHYLSDCIFDLCVSGGESSALCESVQTYAAACQRANVTISPWRNESFCDPRCPANSHYKLCERPCRDLCAGSFLENRCSSLCSEGCFCNDGYLWSGDQCVLPGHCGCEHDGHYYGVGDFLWLADCTQRCSCDSSATFRCVPASCNPGQQCAVKDGKLGCQSQLTTCTVTGDPHYFTFDGAVAHFQGTCAYEISHTCNSSLDFSFRVVAANRNFRNPRVSFIYRVELWLRTGLFHSHVVLERGKDVLVDSVKTPLPAQLGPVANITRVKNMVTLKAKANLEIQFNGRHALFVRVGLEYREQLCGMCGNFNGDRRDDLILPNGERASNNAEFGNAWTSDISPPRCKNDTGNTEACTKLNEFQQLCGILTNRSGPFSECHWHESPAPYYESCVYDLCQYGLGNHMLCAAVESYDEMCAFHGVKVAQWRQGLRCGVTCPANTYFDFCGPPCPASCISLNSSIQCTKPCVAGCFCREGYALDAGRCVPVSRCGCTLNGQYHQLGEEGILTDTCRRKCSCRQPAQPMQCQDHACGALEICKVVDGSRGCYPVKFGTLLVFGHPHYHIFDGLAFESKGTCKYTLSKYCGPPGNLPDFTVKVENEHRGSITASWTRLVELDVYREHIALAVGQYGQVQVNGSLVNLPLVLASGKLYAYYSGSSVIIQTEFGLSVSYDWSHYVTITIPEIYSGLVCGLGGDFNGNQSDDFRMPNGSVAPDLVSFVNSWKDVDSPFHCTAVGPQTECNKGAKNKYRVQSYCEVITDMEGPFKRCSNLTNAQKFLESCVHDLCATKGSHKTLCDTLRSYAVHCQSHGIAIQPWRQLAGCELTCPPNSHYELCGPSCPASCAHPAVPSRCRTACEEGCQCDPGFVRSGTDCVPPEQCGCTHNGRYHLAGESFWEGENCRRLCRCDGSSHAVQCSRSACAPGEFCGTRKGAYGCHERTNGICWASGLPHYTTFDGKRYDFQGTCKYVFVELCGASKSLSFFRVEVKNGNLPQVPMAVISEVFVLVSKTEIHLQRGQHGTVKIDGVTATLPVSVNAGEIIIYQAGQYTVVKTEFGLSVSYDLAHSLFVTLPPEYQGQTCGLCGNFNAVAEDDFVTRNGSLGKDAFHFAADWKSENVPGCDDGCSDSCPGCEEAESLVQSKSRCWVIQDPNGPFASCHSQIDPGPYLSDCIFDLCVSGGESSVLCQSIQTYAAACQRANVTISPWRSESFCALSCPPHSHYELCETHYQDLCAGSWLQKYCGHTCSEGCFCNDGYLWSGDECVLPEHCGCVHNGYYYKVGDHVWFSGCTQRCSCDSRDHFRCFRAKCYPGQQCTVKNSKLGCQSLLTTCVVTGDPHYFTFDGAVAHFQGICDYEVSHTCNSSLDLSFRVVTANRHFRNPRVSFVYRVEIWLSTGNFNANIVLERGKAVHVNGLRTRLPANLGTVAKVLRLKNMLTVRAKGSVEIQFNGASSLFVRVGPEYQKQLCGMCGNFNGNPMDDKVLPSGERARNNTQFGNAWISDTSPPGCTNDTGNLVPCPKLHVFQQLCGILTNRSGPFSECHWHESPSPYYESCVYDLCQYGLGNRMLCAAIESYDEICTIVGVKMANWRPRMGCSFTCPAKNSFDFCGPACPATCANLSAPLLCTKPCVAGCFCREGYVLDAGVCVPVSRCGCTLKGQYHQLGEEVILTDTCRRKCSCRQPAQPMECQDHACGALEICRVVNGVRGCYPVTFGTCWVFGHPHYTTFDGVIFDYQGACKYTLSKYCGPPGNLPDFVVKVENEHKGSIAVSWTRLVELDVYGEHITIVAGQYGQVQVNGSLVNLPLVLASGKLYAYYSGSSAVLQTDFGLSVSYDWSHSVSVSVSEIYFGSLCGLGGDFNGNQSDDFRTPNGSVAHDAVTFGNSWKDADSPFHCTAVGLPAPCNEAELAQYRSQSYCGVIADTAGPFKECNQLVDAQIHLENCVRDVCVTRGSRETLCEVLRSYAQQCQSRGIAIEPWRQRAGRELTCPANSHYELCGPSCPASCAHPAVPSHCRTACEEGCQCDPGFVRSGTDCVPPEQCGCTHNGRYHLAGESFWEEENCRRLCRCDGSSHAVQCSRSACAPGEFCGTRKGAYGCHERTNGICWASGLPHYTTFDGKRYNSQGTCKYVFAELCGASKSLPFFRVEVKNGNLPHVPVAVTSEVFVLVNKTEIHLQRGQHGTVKIDGVTLTLPVHLKRRGIVVYQDGFHTIVQADSGLSVSYDLAHSLFVSLPPEYRGQTCGLCVNLNGAAEDDFVMQNVSHGKDAFHSALAGKSEDVPGCDDGCPDSCPLCEDEESLVQSKSRCWVIQDPDGPFSACHSQIDPGHYLSDCIFDLCVSGGESSALCESVQTYAAACQRANVTISPWRNESFCGCFCNDGYLWSGEQCVLPEHCGCEHDGHYYRVGDFLWLADCTQRCSCDSSATFRCVPASCNPGQRCAVKDGKLGCQSQLTTCTVTGDPHYFTFDGAVAHFQGTCAYEISHTCNSSLDFSFRVVAANRNFRNPRVSFIYRVELWLRTGHFHSHVVLERGKDVLVDGTKTPLPAQLGPVANITRVKNMVTLKAGANVEIQFNGRHALFVRVGPEYREQLCGMCGNFNGDRRDDLILPNGERASNNAEFGNAWTSDISPPRYHLPSR</sequence>
<dbReference type="InterPro" id="IPR001007">
    <property type="entry name" value="VWF_dom"/>
</dbReference>
<dbReference type="GO" id="GO:0005576">
    <property type="term" value="C:extracellular region"/>
    <property type="evidence" value="ECO:0007669"/>
    <property type="project" value="UniProtKB-SubCell"/>
</dbReference>
<dbReference type="GO" id="GO:0007160">
    <property type="term" value="P:cell-matrix adhesion"/>
    <property type="evidence" value="ECO:0007669"/>
    <property type="project" value="InterPro"/>
</dbReference>
<feature type="domain" description="VWFD" evidence="12">
    <location>
        <begin position="3673"/>
        <end position="3851"/>
    </location>
</feature>
<dbReference type="SMART" id="SM00539">
    <property type="entry name" value="NIDO"/>
    <property type="match status" value="1"/>
</dbReference>
<feature type="domain" description="VWFD" evidence="12">
    <location>
        <begin position="1393"/>
        <end position="1573"/>
    </location>
</feature>
<keyword evidence="7" id="KW-0472">Membrane</keyword>
<feature type="region of interest" description="Disordered" evidence="10">
    <location>
        <begin position="1"/>
        <end position="20"/>
    </location>
</feature>
<feature type="compositionally biased region" description="Basic and acidic residues" evidence="10">
    <location>
        <begin position="7"/>
        <end position="18"/>
    </location>
</feature>
<dbReference type="SUPFAM" id="SSF57567">
    <property type="entry name" value="Serine protease inhibitors"/>
    <property type="match status" value="8"/>
</dbReference>
<dbReference type="PANTHER" id="PTHR46160:SF9">
    <property type="entry name" value="PROTEIN PRY2-RELATED"/>
    <property type="match status" value="1"/>
</dbReference>
<keyword evidence="5" id="KW-0732">Signal</keyword>
<reference evidence="14" key="1">
    <citation type="journal article" date="2013" name="Nat. Genet.">
        <title>The draft genomes of soft-shell turtle and green sea turtle yield insights into the development and evolution of the turtle-specific body plan.</title>
        <authorList>
            <person name="Wang Z."/>
            <person name="Pascual-Anaya J."/>
            <person name="Zadissa A."/>
            <person name="Li W."/>
            <person name="Niimura Y."/>
            <person name="Huang Z."/>
            <person name="Li C."/>
            <person name="White S."/>
            <person name="Xiong Z."/>
            <person name="Fang D."/>
            <person name="Wang B."/>
            <person name="Ming Y."/>
            <person name="Chen Y."/>
            <person name="Zheng Y."/>
            <person name="Kuraku S."/>
            <person name="Pignatelli M."/>
            <person name="Herrero J."/>
            <person name="Beal K."/>
            <person name="Nozawa M."/>
            <person name="Li Q."/>
            <person name="Wang J."/>
            <person name="Zhang H."/>
            <person name="Yu L."/>
            <person name="Shigenobu S."/>
            <person name="Wang J."/>
            <person name="Liu J."/>
            <person name="Flicek P."/>
            <person name="Searle S."/>
            <person name="Wang J."/>
            <person name="Kuratani S."/>
            <person name="Yin Y."/>
            <person name="Aken B."/>
            <person name="Zhang G."/>
            <person name="Irie N."/>
        </authorList>
    </citation>
    <scope>NUCLEOTIDE SEQUENCE [LARGE SCALE GENOMIC DNA]</scope>
</reference>
<evidence type="ECO:0000256" key="7">
    <source>
        <dbReference type="ARBA" id="ARBA00023136"/>
    </source>
</evidence>
<feature type="domain" description="VWFD" evidence="12">
    <location>
        <begin position="1070"/>
        <end position="1252"/>
    </location>
</feature>
<feature type="domain" description="VWFD" evidence="12">
    <location>
        <begin position="1778"/>
        <end position="1958"/>
    </location>
</feature>
<dbReference type="CDD" id="cd19941">
    <property type="entry name" value="TIL"/>
    <property type="match status" value="8"/>
</dbReference>
<evidence type="ECO:0000259" key="12">
    <source>
        <dbReference type="PROSITE" id="PS51233"/>
    </source>
</evidence>
<dbReference type="Pfam" id="PF08742">
    <property type="entry name" value="C8"/>
    <property type="match status" value="8"/>
</dbReference>
<evidence type="ECO:0000313" key="13">
    <source>
        <dbReference type="EMBL" id="EMP42035.1"/>
    </source>
</evidence>
<proteinExistence type="predicted"/>
<dbReference type="InterPro" id="IPR002919">
    <property type="entry name" value="TIL_dom"/>
</dbReference>
<dbReference type="Gene3D" id="2.10.25.10">
    <property type="entry name" value="Laminin"/>
    <property type="match status" value="8"/>
</dbReference>
<protein>
    <submittedName>
        <fullName evidence="13">IgGFc-binding protein</fullName>
    </submittedName>
</protein>
<keyword evidence="4" id="KW-0964">Secreted</keyword>
<evidence type="ECO:0000313" key="14">
    <source>
        <dbReference type="Proteomes" id="UP000031443"/>
    </source>
</evidence>
<evidence type="ECO:0000256" key="1">
    <source>
        <dbReference type="ARBA" id="ARBA00004236"/>
    </source>
</evidence>
<feature type="domain" description="VWFD" evidence="12">
    <location>
        <begin position="2551"/>
        <end position="2731"/>
    </location>
</feature>
<evidence type="ECO:0000256" key="3">
    <source>
        <dbReference type="ARBA" id="ARBA00022475"/>
    </source>
</evidence>
<feature type="domain" description="VWFD" evidence="12">
    <location>
        <begin position="2166"/>
        <end position="2345"/>
    </location>
</feature>
<dbReference type="PROSITE" id="PS51220">
    <property type="entry name" value="NIDO"/>
    <property type="match status" value="1"/>
</dbReference>
<dbReference type="SMART" id="SM00215">
    <property type="entry name" value="VWC_out"/>
    <property type="match status" value="4"/>
</dbReference>
<keyword evidence="14" id="KW-1185">Reference proteome</keyword>
<feature type="domain" description="VWFD" evidence="12">
    <location>
        <begin position="3324"/>
        <end position="3507"/>
    </location>
</feature>
<feature type="domain" description="VWFD" evidence="12">
    <location>
        <begin position="291"/>
        <end position="474"/>
    </location>
</feature>
<keyword evidence="8" id="KW-1015">Disulfide bond</keyword>
<dbReference type="FunFam" id="2.10.25.10:FF:000055">
    <property type="entry name" value="alpha-tectorin isoform X1"/>
    <property type="match status" value="7"/>
</dbReference>
<organism evidence="13 14">
    <name type="scientific">Chelonia mydas</name>
    <name type="common">Green sea-turtle</name>
    <name type="synonym">Chelonia agassizi</name>
    <dbReference type="NCBI Taxonomy" id="8469"/>
    <lineage>
        <taxon>Eukaryota</taxon>
        <taxon>Metazoa</taxon>
        <taxon>Chordata</taxon>
        <taxon>Craniata</taxon>
        <taxon>Vertebrata</taxon>
        <taxon>Euteleostomi</taxon>
        <taxon>Archelosauria</taxon>
        <taxon>Testudinata</taxon>
        <taxon>Testudines</taxon>
        <taxon>Cryptodira</taxon>
        <taxon>Durocryptodira</taxon>
        <taxon>Americhelydia</taxon>
        <taxon>Chelonioidea</taxon>
        <taxon>Cheloniidae</taxon>
        <taxon>Chelonia</taxon>
    </lineage>
</organism>
<dbReference type="STRING" id="8469.M7C1I7"/>